<evidence type="ECO:0000256" key="1">
    <source>
        <dbReference type="SAM" id="MobiDB-lite"/>
    </source>
</evidence>
<gene>
    <name evidence="2" type="ORF">P9847_01630</name>
</gene>
<organism evidence="2 3">
    <name type="scientific">Paenibacillus chibensis</name>
    <dbReference type="NCBI Taxonomy" id="59846"/>
    <lineage>
        <taxon>Bacteria</taxon>
        <taxon>Bacillati</taxon>
        <taxon>Bacillota</taxon>
        <taxon>Bacilli</taxon>
        <taxon>Bacillales</taxon>
        <taxon>Paenibacillaceae</taxon>
        <taxon>Paenibacillus</taxon>
    </lineage>
</organism>
<protein>
    <submittedName>
        <fullName evidence="2">Uncharacterized protein</fullName>
    </submittedName>
</protein>
<proteinExistence type="predicted"/>
<feature type="region of interest" description="Disordered" evidence="1">
    <location>
        <begin position="1"/>
        <end position="20"/>
    </location>
</feature>
<reference evidence="2 3" key="1">
    <citation type="submission" date="2023-03" db="EMBL/GenBank/DDBJ databases">
        <title>Bacillus Genome Sequencing.</title>
        <authorList>
            <person name="Dunlap C."/>
        </authorList>
    </citation>
    <scope>NUCLEOTIDE SEQUENCE [LARGE SCALE GENOMIC DNA]</scope>
    <source>
        <strain evidence="2 3">NRS-52</strain>
    </source>
</reference>
<name>A0ABU6PMC2_9BACL</name>
<feature type="compositionally biased region" description="Basic and acidic residues" evidence="1">
    <location>
        <begin position="1"/>
        <end position="15"/>
    </location>
</feature>
<evidence type="ECO:0000313" key="3">
    <source>
        <dbReference type="Proteomes" id="UP001343257"/>
    </source>
</evidence>
<accession>A0ABU6PMC2</accession>
<dbReference type="EMBL" id="JARTLD010000003">
    <property type="protein sequence ID" value="MED5015999.1"/>
    <property type="molecule type" value="Genomic_DNA"/>
</dbReference>
<keyword evidence="3" id="KW-1185">Reference proteome</keyword>
<dbReference type="RefSeq" id="WP_328274846.1">
    <property type="nucleotide sequence ID" value="NZ_JARTLD010000003.1"/>
</dbReference>
<sequence length="47" mass="5456">MSDEKELGTEVRSNGEHPAQTKLDILKVLEQCGIHPESWQNYMKQQE</sequence>
<dbReference type="Proteomes" id="UP001343257">
    <property type="component" value="Unassembled WGS sequence"/>
</dbReference>
<evidence type="ECO:0000313" key="2">
    <source>
        <dbReference type="EMBL" id="MED5015999.1"/>
    </source>
</evidence>
<comment type="caution">
    <text evidence="2">The sequence shown here is derived from an EMBL/GenBank/DDBJ whole genome shotgun (WGS) entry which is preliminary data.</text>
</comment>